<keyword evidence="5 7" id="KW-1133">Transmembrane helix</keyword>
<evidence type="ECO:0000313" key="9">
    <source>
        <dbReference type="EMBL" id="MFC7268031.1"/>
    </source>
</evidence>
<dbReference type="InterPro" id="IPR051447">
    <property type="entry name" value="Lipoprotein-release_system"/>
</dbReference>
<feature type="transmembrane region" description="Helical" evidence="7">
    <location>
        <begin position="426"/>
        <end position="448"/>
    </location>
</feature>
<feature type="transmembrane region" description="Helical" evidence="7">
    <location>
        <begin position="469"/>
        <end position="490"/>
    </location>
</feature>
<evidence type="ECO:0000256" key="7">
    <source>
        <dbReference type="SAM" id="Phobius"/>
    </source>
</evidence>
<dbReference type="PANTHER" id="PTHR30489">
    <property type="entry name" value="LIPOPROTEIN-RELEASING SYSTEM TRANSMEMBRANE PROTEIN LOLE"/>
    <property type="match status" value="1"/>
</dbReference>
<dbReference type="PROSITE" id="PS50890">
    <property type="entry name" value="PUA"/>
    <property type="match status" value="1"/>
</dbReference>
<evidence type="ECO:0000256" key="4">
    <source>
        <dbReference type="ARBA" id="ARBA00022692"/>
    </source>
</evidence>
<feature type="transmembrane region" description="Helical" evidence="7">
    <location>
        <begin position="836"/>
        <end position="862"/>
    </location>
</feature>
<gene>
    <name evidence="9" type="ORF">ACFQRL_03525</name>
</gene>
<comment type="subcellular location">
    <subcellularLocation>
        <location evidence="1">Cell membrane</location>
        <topology evidence="1">Multi-pass membrane protein</topology>
    </subcellularLocation>
</comment>
<feature type="transmembrane region" description="Helical" evidence="7">
    <location>
        <begin position="783"/>
        <end position="804"/>
    </location>
</feature>
<dbReference type="EMBL" id="JBHTBE010000001">
    <property type="protein sequence ID" value="MFC7268031.1"/>
    <property type="molecule type" value="Genomic_DNA"/>
</dbReference>
<feature type="transmembrane region" description="Helical" evidence="7">
    <location>
        <begin position="349"/>
        <end position="374"/>
    </location>
</feature>
<evidence type="ECO:0000256" key="2">
    <source>
        <dbReference type="ARBA" id="ARBA00005236"/>
    </source>
</evidence>
<evidence type="ECO:0000313" key="10">
    <source>
        <dbReference type="Proteomes" id="UP001596507"/>
    </source>
</evidence>
<dbReference type="Proteomes" id="UP001596507">
    <property type="component" value="Unassembled WGS sequence"/>
</dbReference>
<feature type="domain" description="ABC3 transporter permease C-terminal" evidence="8">
    <location>
        <begin position="355"/>
        <end position="421"/>
    </location>
</feature>
<protein>
    <submittedName>
        <fullName evidence="9">FtsX-like permease family protein</fullName>
    </submittedName>
</protein>
<dbReference type="InterPro" id="IPR003838">
    <property type="entry name" value="ABC3_permease_C"/>
</dbReference>
<evidence type="ECO:0000256" key="1">
    <source>
        <dbReference type="ARBA" id="ARBA00004651"/>
    </source>
</evidence>
<dbReference type="PANTHER" id="PTHR30489:SF0">
    <property type="entry name" value="LIPOPROTEIN-RELEASING SYSTEM TRANSMEMBRANE PROTEIN LOLE"/>
    <property type="match status" value="1"/>
</dbReference>
<organism evidence="9 10">
    <name type="scientific">Microbacterium fluvii</name>
    <dbReference type="NCBI Taxonomy" id="415215"/>
    <lineage>
        <taxon>Bacteria</taxon>
        <taxon>Bacillati</taxon>
        <taxon>Actinomycetota</taxon>
        <taxon>Actinomycetes</taxon>
        <taxon>Micrococcales</taxon>
        <taxon>Microbacteriaceae</taxon>
        <taxon>Microbacterium</taxon>
    </lineage>
</organism>
<accession>A0ABW2HAH9</accession>
<keyword evidence="4 7" id="KW-0812">Transmembrane</keyword>
<dbReference type="RefSeq" id="WP_262872951.1">
    <property type="nucleotide sequence ID" value="NZ_BAABKW010000005.1"/>
</dbReference>
<reference evidence="10" key="1">
    <citation type="journal article" date="2019" name="Int. J. Syst. Evol. Microbiol.">
        <title>The Global Catalogue of Microorganisms (GCM) 10K type strain sequencing project: providing services to taxonomists for standard genome sequencing and annotation.</title>
        <authorList>
            <consortium name="The Broad Institute Genomics Platform"/>
            <consortium name="The Broad Institute Genome Sequencing Center for Infectious Disease"/>
            <person name="Wu L."/>
            <person name="Ma J."/>
        </authorList>
    </citation>
    <scope>NUCLEOTIDE SEQUENCE [LARGE SCALE GENOMIC DNA]</scope>
    <source>
        <strain evidence="10">CGMCC 1.15772</strain>
    </source>
</reference>
<evidence type="ECO:0000259" key="8">
    <source>
        <dbReference type="Pfam" id="PF02687"/>
    </source>
</evidence>
<feature type="transmembrane region" description="Helical" evidence="7">
    <location>
        <begin position="397"/>
        <end position="420"/>
    </location>
</feature>
<feature type="transmembrane region" description="Helical" evidence="7">
    <location>
        <begin position="557"/>
        <end position="579"/>
    </location>
</feature>
<feature type="transmembrane region" description="Helical" evidence="7">
    <location>
        <begin position="502"/>
        <end position="521"/>
    </location>
</feature>
<comment type="similarity">
    <text evidence="2">Belongs to the ABC-4 integral membrane protein family. LolC/E subfamily.</text>
</comment>
<name>A0ABW2HAH9_9MICO</name>
<proteinExistence type="inferred from homology"/>
<evidence type="ECO:0000256" key="6">
    <source>
        <dbReference type="ARBA" id="ARBA00023136"/>
    </source>
</evidence>
<feature type="transmembrane region" description="Helical" evidence="7">
    <location>
        <begin position="882"/>
        <end position="905"/>
    </location>
</feature>
<keyword evidence="3" id="KW-1003">Cell membrane</keyword>
<feature type="domain" description="ABC3 transporter permease C-terminal" evidence="8">
    <location>
        <begin position="786"/>
        <end position="908"/>
    </location>
</feature>
<dbReference type="Pfam" id="PF02687">
    <property type="entry name" value="FtsX"/>
    <property type="match status" value="2"/>
</dbReference>
<comment type="caution">
    <text evidence="9">The sequence shown here is derived from an EMBL/GenBank/DDBJ whole genome shotgun (WGS) entry which is preliminary data.</text>
</comment>
<evidence type="ECO:0000256" key="5">
    <source>
        <dbReference type="ARBA" id="ARBA00022989"/>
    </source>
</evidence>
<keyword evidence="6 7" id="KW-0472">Membrane</keyword>
<sequence>MSTTPGLFALTRRRFATPRSAALVIVALTLLAAFVISAAPRALVGVVRDEVAHQIAGVPATSRDLTGSTIGIPAFGAAADAGIADGWDAGAAEVFGALGQALADNRDGFDTALRPLTAPAQFAEYAERFAVVPDDLPADAPISYIQPLAEPAAAEHLEVVEGEWPTVGAVETELPGGSEVARAVVPIVLSVEAAETMQWAVGERRGVAADASRPAKGVVEELPEYELVATVQAVDTAADRWLHLPTALTATVFDDGNQRPQATSVAWIAADVWPAATAGIMTRTWTTAWYPVDGTAAQSEEPADVLAGLRAATASSVALDSTGQLRMRFESDLVAELSTALARSASASAILAVAAVGPLAVSVALVVLASALIIRRRRADLALMSARGAPLPRLRRLLAVEGLLLGVPAAVVGAVAGVAVTSHDAGPVPTVVAIAMGLAPAAALAFTLRARTLERSARADLDAPVRGRAVRLVEIIVIVLAVLAVGQLVIGGVGAGEAIDPLVIVAPLLATVALALIFVRLHPLPIAAVARAARRGRGVVSLVGAARNLRDPAAGTTAVLAMIVAVAIAVFSSLVLATVDRGAVAAAQREVGGDIQVAGPYFSDEVIDAMRGVDGVVQAAGVLRGDYIDVTGPDDRVSAQAFVTDLDAFTAVQAGMIGAVPPGSVTAGADPVQVGLSAAALEEIGRGDTTVVGTPVEVGAAFDRVLGFTQPDEVVLVDRADYETLTGAGFYPRAVVVDLAEGADAAAVAAELGEAVGTTHSIRILDDSLAEIQASPAVAALRFVLFAALALAVALSVVAVLLVAGVSKDARSRVIALLRTLGLDRRRSRGIVAWEFAPLGITALVGGVVLGAVLPLLVVASIDLRPFTGGGRQPALAVDPVLTGVLIAVVVVALALAVVAGVVSARTISMATVLRTEED</sequence>
<keyword evidence="10" id="KW-1185">Reference proteome</keyword>
<evidence type="ECO:0000256" key="3">
    <source>
        <dbReference type="ARBA" id="ARBA00022475"/>
    </source>
</evidence>